<dbReference type="GO" id="GO:0000127">
    <property type="term" value="C:transcription factor TFIIIC complex"/>
    <property type="evidence" value="ECO:0007669"/>
    <property type="project" value="TreeGrafter"/>
</dbReference>
<dbReference type="InParanoid" id="A0A6J2Y6B0"/>
<evidence type="ECO:0000256" key="2">
    <source>
        <dbReference type="SAM" id="MobiDB-lite"/>
    </source>
</evidence>
<dbReference type="PROSITE" id="PS50005">
    <property type="entry name" value="TPR"/>
    <property type="match status" value="2"/>
</dbReference>
<organism evidence="3 4">
    <name type="scientific">Sitophilus oryzae</name>
    <name type="common">Rice weevil</name>
    <name type="synonym">Curculio oryzae</name>
    <dbReference type="NCBI Taxonomy" id="7048"/>
    <lineage>
        <taxon>Eukaryota</taxon>
        <taxon>Metazoa</taxon>
        <taxon>Ecdysozoa</taxon>
        <taxon>Arthropoda</taxon>
        <taxon>Hexapoda</taxon>
        <taxon>Insecta</taxon>
        <taxon>Pterygota</taxon>
        <taxon>Neoptera</taxon>
        <taxon>Endopterygota</taxon>
        <taxon>Coleoptera</taxon>
        <taxon>Polyphaga</taxon>
        <taxon>Cucujiformia</taxon>
        <taxon>Curculionidae</taxon>
        <taxon>Dryophthorinae</taxon>
        <taxon>Sitophilus</taxon>
    </lineage>
</organism>
<name>A0A6J2Y6B0_SITOR</name>
<feature type="repeat" description="TPR" evidence="1">
    <location>
        <begin position="692"/>
        <end position="725"/>
    </location>
</feature>
<dbReference type="RefSeq" id="XP_030758761.1">
    <property type="nucleotide sequence ID" value="XM_030902901.1"/>
</dbReference>
<dbReference type="Proteomes" id="UP000504635">
    <property type="component" value="Unplaced"/>
</dbReference>
<evidence type="ECO:0000313" key="4">
    <source>
        <dbReference type="RefSeq" id="XP_030758761.1"/>
    </source>
</evidence>
<dbReference type="GO" id="GO:0006383">
    <property type="term" value="P:transcription by RNA polymerase III"/>
    <property type="evidence" value="ECO:0007669"/>
    <property type="project" value="InterPro"/>
</dbReference>
<reference evidence="4" key="1">
    <citation type="submission" date="2025-08" db="UniProtKB">
        <authorList>
            <consortium name="RefSeq"/>
        </authorList>
    </citation>
    <scope>IDENTIFICATION</scope>
    <source>
        <tissue evidence="4">Gonads</tissue>
    </source>
</reference>
<dbReference type="GeneID" id="115884343"/>
<feature type="region of interest" description="Disordered" evidence="2">
    <location>
        <begin position="16"/>
        <end position="40"/>
    </location>
</feature>
<dbReference type="SMART" id="SM00028">
    <property type="entry name" value="TPR"/>
    <property type="match status" value="5"/>
</dbReference>
<dbReference type="OrthoDB" id="151490at2759"/>
<dbReference type="Pfam" id="PF13181">
    <property type="entry name" value="TPR_8"/>
    <property type="match status" value="2"/>
</dbReference>
<evidence type="ECO:0000256" key="1">
    <source>
        <dbReference type="PROSITE-ProRule" id="PRU00339"/>
    </source>
</evidence>
<gene>
    <name evidence="4" type="primary">LOC115884343</name>
</gene>
<proteinExistence type="predicted"/>
<dbReference type="InterPro" id="IPR011990">
    <property type="entry name" value="TPR-like_helical_dom_sf"/>
</dbReference>
<keyword evidence="3" id="KW-1185">Reference proteome</keyword>
<dbReference type="PANTHER" id="PTHR23082:SF0">
    <property type="entry name" value="GENERAL TRANSCRIPTION FACTOR 3C POLYPEPTIDE 3"/>
    <property type="match status" value="1"/>
</dbReference>
<feature type="compositionally biased region" description="Acidic residues" evidence="2">
    <location>
        <begin position="22"/>
        <end position="31"/>
    </location>
</feature>
<evidence type="ECO:0000313" key="3">
    <source>
        <dbReference type="Proteomes" id="UP000504635"/>
    </source>
</evidence>
<dbReference type="FunCoup" id="A0A6J2Y6B0">
    <property type="interactions" value="1657"/>
</dbReference>
<protein>
    <submittedName>
        <fullName evidence="4">General transcription factor 3C polypeptide 3</fullName>
    </submittedName>
</protein>
<dbReference type="PANTHER" id="PTHR23082">
    <property type="entry name" value="TRANSCRIPTION INITIATION FACTOR IIIC TFIIIC , POLYPEPTIDE 3-RELATED"/>
    <property type="match status" value="1"/>
</dbReference>
<dbReference type="SUPFAM" id="SSF48452">
    <property type="entry name" value="TPR-like"/>
    <property type="match status" value="1"/>
</dbReference>
<dbReference type="AlphaFoldDB" id="A0A6J2Y6B0"/>
<feature type="repeat" description="TPR" evidence="1">
    <location>
        <begin position="115"/>
        <end position="148"/>
    </location>
</feature>
<sequence length="766" mass="89800">MEEFSVENIPIHIEELEHDIPDSNESEDEASDSATRRKQIPSKLSSHLKGLMGEANLRFARGDLEVAKRMCFEVIRQAPSAFEPYLTLAQIYENNNTKKYKAFLMLACHVQPSNSEIWCRLGDVEHQDNQLKAAITCYTRAIHAEPSNIDLHNKRMMLVQQKGYASSKRGILHCKLMLAKALPKNKHEQIISLCHEVAKEYFKVQNYIKAIEALRVPIKRIPDKVTEDLLNMMLELLLLSERYSECLDIFTQFCGFTFELTLEENMSITVHSYTMPENLHGDIKTKFIVCIIRLQCYHLIAPLIEEMLEKDDMEVKGMLFFDIAEALMGSGYFKEALQLLVPLVKTKNYSLAAVWLKHAECLAGCKMYSDAIEAYYTVIAMAPNHVDVLYPLGMLLIYQDRKKEALEVLSQDISLGKLHVALLIEQMKLLKQIGDLKNYWTCCELLLSRHCVVLQNYEELKIALRFLTVKEKIAKIRRVRLFRHQDTSDLDFEKFEVSFEPDVEDEYQLYKEILQFAYDSEEYVLYQKFAFMGLLSKRFQKHFTEIYLIACFACLANRDYNHGYFMAKEILLRNYQNNEIWNVYSLMLKLLDDPRNFSRFLEYSMAQKKFPLRTKEPILGNYYCTNANYSECLRYFLKEYKTCSYGVFMIAMCTLQQYCQRTKNQENKKSMLETVTQLFFKYAKIRSKHAKQEAYYNLGRMYQQIGLFYLAEIYYKKVLTVQNELLDQHPDILGLKEESAYNLHLIYKSSGNFEAARKILFQYIVI</sequence>
<keyword evidence="1" id="KW-0802">TPR repeat</keyword>
<dbReference type="KEGG" id="soy:115884343"/>
<dbReference type="Gene3D" id="1.25.40.10">
    <property type="entry name" value="Tetratricopeptide repeat domain"/>
    <property type="match status" value="3"/>
</dbReference>
<dbReference type="InterPro" id="IPR019734">
    <property type="entry name" value="TPR_rpt"/>
</dbReference>
<dbReference type="InterPro" id="IPR039340">
    <property type="entry name" value="Tfc4/TFIIIC-102/Sfc4"/>
</dbReference>
<accession>A0A6J2Y6B0</accession>